<evidence type="ECO:0000313" key="8">
    <source>
        <dbReference type="Ensembl" id="ENSONIP00000037405.1"/>
    </source>
</evidence>
<dbReference type="SUPFAM" id="SSF48726">
    <property type="entry name" value="Immunoglobulin"/>
    <property type="match status" value="1"/>
</dbReference>
<reference evidence="8" key="1">
    <citation type="submission" date="2025-08" db="UniProtKB">
        <authorList>
            <consortium name="Ensembl"/>
        </authorList>
    </citation>
    <scope>IDENTIFICATION</scope>
</reference>
<evidence type="ECO:0000256" key="2">
    <source>
        <dbReference type="ARBA" id="ARBA00022737"/>
    </source>
</evidence>
<evidence type="ECO:0000256" key="3">
    <source>
        <dbReference type="ARBA" id="ARBA00023157"/>
    </source>
</evidence>
<dbReference type="PROSITE" id="PS50835">
    <property type="entry name" value="IG_LIKE"/>
    <property type="match status" value="1"/>
</dbReference>
<sequence>MTLCFLSEPVRLVGGASRCAGTLEVKQGLWRSVEASGWTLMDAAVACRELDCGSAVLTGSRNASWDGPTWKIKPACVKSGSTLRECATSSQSPTVLELICSDLLVQPIISASFSSNDGDSQVQQQESSWVLKGSSFTISCSIQPQYPGGSFQLTFTSSNTTSNYTQPAVNHSAHFLFPAAEPAHQGTYSCVYRVFVFSRNFSSESRQLSLTVSDPTVFVIRLLLLLLSLLLFISAVCFSHKVACTRLLIRGRCGTKRSARWKRAATR</sequence>
<dbReference type="PANTHER" id="PTHR19331">
    <property type="entry name" value="SCAVENGER RECEPTOR DOMAIN-CONTAINING"/>
    <property type="match status" value="1"/>
</dbReference>
<dbReference type="GeneTree" id="ENSGT00990000204173"/>
<name>A0A669BS65_ORENI</name>
<dbReference type="AlphaFoldDB" id="A0A669BS65"/>
<proteinExistence type="predicted"/>
<keyword evidence="5" id="KW-0812">Transmembrane</keyword>
<keyword evidence="5" id="KW-0472">Membrane</keyword>
<dbReference type="Gene3D" id="3.10.250.10">
    <property type="entry name" value="SRCR-like domain"/>
    <property type="match status" value="1"/>
</dbReference>
<protein>
    <recommendedName>
        <fullName evidence="10">SRCR domain-containing protein</fullName>
    </recommendedName>
</protein>
<dbReference type="PROSITE" id="PS50287">
    <property type="entry name" value="SRCR_2"/>
    <property type="match status" value="1"/>
</dbReference>
<comment type="caution">
    <text evidence="4">Lacks conserved residue(s) required for the propagation of feature annotation.</text>
</comment>
<keyword evidence="3 4" id="KW-1015">Disulfide bond</keyword>
<dbReference type="GO" id="GO:0016020">
    <property type="term" value="C:membrane"/>
    <property type="evidence" value="ECO:0007669"/>
    <property type="project" value="InterPro"/>
</dbReference>
<dbReference type="InterPro" id="IPR003599">
    <property type="entry name" value="Ig_sub"/>
</dbReference>
<organism evidence="8 9">
    <name type="scientific">Oreochromis niloticus</name>
    <name type="common">Nile tilapia</name>
    <name type="synonym">Tilapia nilotica</name>
    <dbReference type="NCBI Taxonomy" id="8128"/>
    <lineage>
        <taxon>Eukaryota</taxon>
        <taxon>Metazoa</taxon>
        <taxon>Chordata</taxon>
        <taxon>Craniata</taxon>
        <taxon>Vertebrata</taxon>
        <taxon>Euteleostomi</taxon>
        <taxon>Actinopterygii</taxon>
        <taxon>Neopterygii</taxon>
        <taxon>Teleostei</taxon>
        <taxon>Neoteleostei</taxon>
        <taxon>Acanthomorphata</taxon>
        <taxon>Ovalentaria</taxon>
        <taxon>Cichlomorphae</taxon>
        <taxon>Cichliformes</taxon>
        <taxon>Cichlidae</taxon>
        <taxon>African cichlids</taxon>
        <taxon>Pseudocrenilabrinae</taxon>
        <taxon>Oreochromini</taxon>
        <taxon>Oreochromis</taxon>
    </lineage>
</organism>
<keyword evidence="1" id="KW-0732">Signal</keyword>
<dbReference type="InterPro" id="IPR007110">
    <property type="entry name" value="Ig-like_dom"/>
</dbReference>
<evidence type="ECO:0000256" key="4">
    <source>
        <dbReference type="PROSITE-ProRule" id="PRU00196"/>
    </source>
</evidence>
<dbReference type="Pfam" id="PF13895">
    <property type="entry name" value="Ig_2"/>
    <property type="match status" value="1"/>
</dbReference>
<dbReference type="InterPro" id="IPR001190">
    <property type="entry name" value="SRCR"/>
</dbReference>
<feature type="domain" description="Ig-like" evidence="7">
    <location>
        <begin position="107"/>
        <end position="209"/>
    </location>
</feature>
<feature type="domain" description="SRCR" evidence="6">
    <location>
        <begin position="10"/>
        <end position="111"/>
    </location>
</feature>
<evidence type="ECO:0000313" key="9">
    <source>
        <dbReference type="Proteomes" id="UP000005207"/>
    </source>
</evidence>
<dbReference type="SMART" id="SM00409">
    <property type="entry name" value="IG"/>
    <property type="match status" value="1"/>
</dbReference>
<feature type="disulfide bond" evidence="4">
    <location>
        <begin position="76"/>
        <end position="86"/>
    </location>
</feature>
<dbReference type="Proteomes" id="UP000005207">
    <property type="component" value="Unplaced"/>
</dbReference>
<dbReference type="InterPro" id="IPR013783">
    <property type="entry name" value="Ig-like_fold"/>
</dbReference>
<evidence type="ECO:0008006" key="10">
    <source>
        <dbReference type="Google" id="ProtNLM"/>
    </source>
</evidence>
<dbReference type="Ensembl" id="ENSONIT00000091613.1">
    <property type="protein sequence ID" value="ENSONIP00000037405.1"/>
    <property type="gene ID" value="ENSONIG00000041734.1"/>
</dbReference>
<keyword evidence="2" id="KW-0677">Repeat</keyword>
<evidence type="ECO:0000256" key="5">
    <source>
        <dbReference type="SAM" id="Phobius"/>
    </source>
</evidence>
<dbReference type="InterPro" id="IPR036772">
    <property type="entry name" value="SRCR-like_dom_sf"/>
</dbReference>
<dbReference type="Pfam" id="PF00530">
    <property type="entry name" value="SRCR"/>
    <property type="match status" value="1"/>
</dbReference>
<keyword evidence="9" id="KW-1185">Reference proteome</keyword>
<accession>A0A669BS65</accession>
<dbReference type="InterPro" id="IPR036179">
    <property type="entry name" value="Ig-like_dom_sf"/>
</dbReference>
<evidence type="ECO:0000256" key="1">
    <source>
        <dbReference type="ARBA" id="ARBA00022729"/>
    </source>
</evidence>
<keyword evidence="5" id="KW-1133">Transmembrane helix</keyword>
<dbReference type="Gene3D" id="2.60.40.10">
    <property type="entry name" value="Immunoglobulins"/>
    <property type="match status" value="1"/>
</dbReference>
<dbReference type="PANTHER" id="PTHR19331:SF487">
    <property type="entry name" value="SOLUBLE SCAVENGER RECEPTOR CYSTEINE-RICH DOMAIN-CONTAINING PROTEIN SSC5D"/>
    <property type="match status" value="1"/>
</dbReference>
<feature type="transmembrane region" description="Helical" evidence="5">
    <location>
        <begin position="218"/>
        <end position="238"/>
    </location>
</feature>
<dbReference type="SMART" id="SM00202">
    <property type="entry name" value="SR"/>
    <property type="match status" value="1"/>
</dbReference>
<reference evidence="8" key="2">
    <citation type="submission" date="2025-09" db="UniProtKB">
        <authorList>
            <consortium name="Ensembl"/>
        </authorList>
    </citation>
    <scope>IDENTIFICATION</scope>
</reference>
<dbReference type="SUPFAM" id="SSF56487">
    <property type="entry name" value="SRCR-like"/>
    <property type="match status" value="1"/>
</dbReference>
<evidence type="ECO:0000259" key="6">
    <source>
        <dbReference type="PROSITE" id="PS50287"/>
    </source>
</evidence>
<evidence type="ECO:0000259" key="7">
    <source>
        <dbReference type="PROSITE" id="PS50835"/>
    </source>
</evidence>
<dbReference type="PRINTS" id="PR00258">
    <property type="entry name" value="SPERACTRCPTR"/>
</dbReference>